<dbReference type="InterPro" id="IPR005229">
    <property type="entry name" value="YicC/YloC-like"/>
</dbReference>
<accession>A0ABV9KXF8</accession>
<evidence type="ECO:0000256" key="5">
    <source>
        <dbReference type="ARBA" id="ARBA00035648"/>
    </source>
</evidence>
<feature type="domain" description="Endoribonuclease YicC-like N-terminal" evidence="6">
    <location>
        <begin position="2"/>
        <end position="155"/>
    </location>
</feature>
<organism evidence="8 9">
    <name type="scientific">Dysgonomonas termitidis</name>
    <dbReference type="NCBI Taxonomy" id="1516126"/>
    <lineage>
        <taxon>Bacteria</taxon>
        <taxon>Pseudomonadati</taxon>
        <taxon>Bacteroidota</taxon>
        <taxon>Bacteroidia</taxon>
        <taxon>Bacteroidales</taxon>
        <taxon>Dysgonomonadaceae</taxon>
        <taxon>Dysgonomonas</taxon>
    </lineage>
</organism>
<gene>
    <name evidence="8" type="ORF">ACFO6W_13690</name>
</gene>
<dbReference type="RefSeq" id="WP_379997344.1">
    <property type="nucleotide sequence ID" value="NZ_JBHSGN010000079.1"/>
</dbReference>
<protein>
    <submittedName>
        <fullName evidence="8">YicC/YloC family endoribonuclease</fullName>
        <ecNumber evidence="8">3.1.-.-</ecNumber>
    </submittedName>
</protein>
<evidence type="ECO:0000259" key="7">
    <source>
        <dbReference type="Pfam" id="PF08340"/>
    </source>
</evidence>
<keyword evidence="4 8" id="KW-0378">Hydrolase</keyword>
<comment type="cofactor">
    <cofactor evidence="1">
        <name>a divalent metal cation</name>
        <dbReference type="ChEBI" id="CHEBI:60240"/>
    </cofactor>
</comment>
<evidence type="ECO:0000256" key="3">
    <source>
        <dbReference type="ARBA" id="ARBA00022759"/>
    </source>
</evidence>
<keyword evidence="3" id="KW-0255">Endonuclease</keyword>
<dbReference type="EMBL" id="JBHSGN010000079">
    <property type="protein sequence ID" value="MFC4674750.1"/>
    <property type="molecule type" value="Genomic_DNA"/>
</dbReference>
<dbReference type="PANTHER" id="PTHR30636">
    <property type="entry name" value="UPF0701 PROTEIN YICC"/>
    <property type="match status" value="1"/>
</dbReference>
<dbReference type="Pfam" id="PF08340">
    <property type="entry name" value="YicC-like_C"/>
    <property type="match status" value="1"/>
</dbReference>
<comment type="similarity">
    <text evidence="5">Belongs to the YicC/YloC family.</text>
</comment>
<dbReference type="InterPro" id="IPR013527">
    <property type="entry name" value="YicC-like_N"/>
</dbReference>
<comment type="caution">
    <text evidence="8">The sequence shown here is derived from an EMBL/GenBank/DDBJ whole genome shotgun (WGS) entry which is preliminary data.</text>
</comment>
<name>A0ABV9KXF8_9BACT</name>
<dbReference type="GO" id="GO:0016787">
    <property type="term" value="F:hydrolase activity"/>
    <property type="evidence" value="ECO:0007669"/>
    <property type="project" value="UniProtKB-KW"/>
</dbReference>
<feature type="domain" description="Endoribonuclease YicC-like C-terminal" evidence="7">
    <location>
        <begin position="173"/>
        <end position="289"/>
    </location>
</feature>
<dbReference type="InterPro" id="IPR013551">
    <property type="entry name" value="YicC-like_C"/>
</dbReference>
<evidence type="ECO:0000256" key="1">
    <source>
        <dbReference type="ARBA" id="ARBA00001968"/>
    </source>
</evidence>
<dbReference type="EC" id="3.1.-.-" evidence="8"/>
<keyword evidence="9" id="KW-1185">Reference proteome</keyword>
<evidence type="ECO:0000313" key="9">
    <source>
        <dbReference type="Proteomes" id="UP001596023"/>
    </source>
</evidence>
<evidence type="ECO:0000256" key="2">
    <source>
        <dbReference type="ARBA" id="ARBA00022722"/>
    </source>
</evidence>
<dbReference type="Pfam" id="PF03755">
    <property type="entry name" value="YicC-like_N"/>
    <property type="match status" value="1"/>
</dbReference>
<reference evidence="9" key="1">
    <citation type="journal article" date="2019" name="Int. J. Syst. Evol. Microbiol.">
        <title>The Global Catalogue of Microorganisms (GCM) 10K type strain sequencing project: providing services to taxonomists for standard genome sequencing and annotation.</title>
        <authorList>
            <consortium name="The Broad Institute Genomics Platform"/>
            <consortium name="The Broad Institute Genome Sequencing Center for Infectious Disease"/>
            <person name="Wu L."/>
            <person name="Ma J."/>
        </authorList>
    </citation>
    <scope>NUCLEOTIDE SEQUENCE [LARGE SCALE GENOMIC DNA]</scope>
    <source>
        <strain evidence="9">CCUG 66188</strain>
    </source>
</reference>
<keyword evidence="2" id="KW-0540">Nuclease</keyword>
<proteinExistence type="inferred from homology"/>
<dbReference type="PANTHER" id="PTHR30636:SF3">
    <property type="entry name" value="UPF0701 PROTEIN YICC"/>
    <property type="match status" value="1"/>
</dbReference>
<evidence type="ECO:0000256" key="4">
    <source>
        <dbReference type="ARBA" id="ARBA00022801"/>
    </source>
</evidence>
<sequence length="290" mass="33802">MIQSMTGFGKATTELEKRKVTVEIKSLNSKQLDLSVRMPNLYKEHEMEVRNMLSRELERGKVDFLIYVENIGNETANQINHNLLEGYYNQIKESARKLGIDTPADWFSTLLRLPDVLKYESQEVDEAEWAAVSKTISEAKKQLLSFRKQEGAMLEKLFEEKIANISRLLTDIEPHEAERVDKIKTRITEALHKIEDFDYDKNRFEQEMIYYIEKLDINEEKARLTNHLSYFLETMKSGSGQGKKLGFISQEMGREINTMGSKSNHAEMQQIVVRMKDELEQIKEQVLNVL</sequence>
<evidence type="ECO:0000259" key="6">
    <source>
        <dbReference type="Pfam" id="PF03755"/>
    </source>
</evidence>
<dbReference type="Proteomes" id="UP001596023">
    <property type="component" value="Unassembled WGS sequence"/>
</dbReference>
<dbReference type="NCBIfam" id="TIGR00255">
    <property type="entry name" value="YicC/YloC family endoribonuclease"/>
    <property type="match status" value="1"/>
</dbReference>
<evidence type="ECO:0000313" key="8">
    <source>
        <dbReference type="EMBL" id="MFC4674750.1"/>
    </source>
</evidence>